<protein>
    <submittedName>
        <fullName evidence="4">Protease I</fullName>
    </submittedName>
</protein>
<dbReference type="GO" id="GO:0008233">
    <property type="term" value="F:peptidase activity"/>
    <property type="evidence" value="ECO:0007669"/>
    <property type="project" value="UniProtKB-KW"/>
</dbReference>
<dbReference type="Proteomes" id="UP000294927">
    <property type="component" value="Unassembled WGS sequence"/>
</dbReference>
<dbReference type="InterPro" id="IPR002818">
    <property type="entry name" value="DJ-1/PfpI"/>
</dbReference>
<dbReference type="InterPro" id="IPR006286">
    <property type="entry name" value="C56_PfpI-like"/>
</dbReference>
<gene>
    <name evidence="4" type="ORF">CLV71_109271</name>
</gene>
<comment type="caution">
    <text evidence="4">The sequence shown here is derived from an EMBL/GenBank/DDBJ whole genome shotgun (WGS) entry which is preliminary data.</text>
</comment>
<feature type="domain" description="DJ-1/PfpI" evidence="3">
    <location>
        <begin position="81"/>
        <end position="249"/>
    </location>
</feature>
<dbReference type="Gene3D" id="3.40.50.880">
    <property type="match status" value="1"/>
</dbReference>
<dbReference type="SUPFAM" id="SSF52317">
    <property type="entry name" value="Class I glutamine amidotransferase-like"/>
    <property type="match status" value="1"/>
</dbReference>
<dbReference type="AlphaFoldDB" id="A0A4R7VFX8"/>
<organism evidence="4 5">
    <name type="scientific">Actinophytocola oryzae</name>
    <dbReference type="NCBI Taxonomy" id="502181"/>
    <lineage>
        <taxon>Bacteria</taxon>
        <taxon>Bacillati</taxon>
        <taxon>Actinomycetota</taxon>
        <taxon>Actinomycetes</taxon>
        <taxon>Pseudonocardiales</taxon>
        <taxon>Pseudonocardiaceae</taxon>
    </lineage>
</organism>
<feature type="compositionally biased region" description="Polar residues" evidence="2">
    <location>
        <begin position="1"/>
        <end position="13"/>
    </location>
</feature>
<dbReference type="InterPro" id="IPR029062">
    <property type="entry name" value="Class_I_gatase-like"/>
</dbReference>
<dbReference type="GO" id="GO:0006508">
    <property type="term" value="P:proteolysis"/>
    <property type="evidence" value="ECO:0007669"/>
    <property type="project" value="UniProtKB-KW"/>
</dbReference>
<feature type="compositionally biased region" description="Basic and acidic residues" evidence="2">
    <location>
        <begin position="43"/>
        <end position="57"/>
    </location>
</feature>
<name>A0A4R7VFX8_9PSEU</name>
<keyword evidence="4" id="KW-0645">Protease</keyword>
<accession>A0A4R7VFX8</accession>
<feature type="region of interest" description="Disordered" evidence="2">
    <location>
        <begin position="1"/>
        <end position="75"/>
    </location>
</feature>
<dbReference type="PROSITE" id="PS51276">
    <property type="entry name" value="PEPTIDASE_C56_PFPI"/>
    <property type="match status" value="1"/>
</dbReference>
<evidence type="ECO:0000313" key="5">
    <source>
        <dbReference type="Proteomes" id="UP000294927"/>
    </source>
</evidence>
<comment type="similarity">
    <text evidence="1">Belongs to the peptidase C56 family.</text>
</comment>
<evidence type="ECO:0000256" key="2">
    <source>
        <dbReference type="SAM" id="MobiDB-lite"/>
    </source>
</evidence>
<dbReference type="EMBL" id="SOCP01000009">
    <property type="protein sequence ID" value="TDV48027.1"/>
    <property type="molecule type" value="Genomic_DNA"/>
</dbReference>
<dbReference type="PANTHER" id="PTHR42733:SF12">
    <property type="entry name" value="PROTEINASE"/>
    <property type="match status" value="1"/>
</dbReference>
<reference evidence="4 5" key="1">
    <citation type="submission" date="2019-03" db="EMBL/GenBank/DDBJ databases">
        <title>Genomic Encyclopedia of Archaeal and Bacterial Type Strains, Phase II (KMG-II): from individual species to whole genera.</title>
        <authorList>
            <person name="Goeker M."/>
        </authorList>
    </citation>
    <scope>NUCLEOTIDE SEQUENCE [LARGE SCALE GENOMIC DNA]</scope>
    <source>
        <strain evidence="4 5">DSM 45499</strain>
    </source>
</reference>
<keyword evidence="4" id="KW-0378">Hydrolase</keyword>
<evidence type="ECO:0000313" key="4">
    <source>
        <dbReference type="EMBL" id="TDV48027.1"/>
    </source>
</evidence>
<dbReference type="CDD" id="cd03134">
    <property type="entry name" value="GATase1_PfpI_like"/>
    <property type="match status" value="1"/>
</dbReference>
<dbReference type="Pfam" id="PF01965">
    <property type="entry name" value="DJ-1_PfpI"/>
    <property type="match status" value="1"/>
</dbReference>
<dbReference type="PANTHER" id="PTHR42733">
    <property type="entry name" value="DJ-1 PROTEIN"/>
    <property type="match status" value="1"/>
</dbReference>
<keyword evidence="5" id="KW-1185">Reference proteome</keyword>
<sequence length="256" mass="27444">MTTPSDPDFTTSEQLDEDELATDPLEGGVEPPEGWSGANRFGTTEREQREGESLDQRLDEEEPDMANQSPATSLAQSLRGRRIAILATDGVEQVELEEPRAAVEQSGGHADLIALSEEPIQAMNADVEKADTFAVDLTVESASAENYDALILPGGTTNPDKLRQNERAVGLVADFVEAGKPIAAICHGPWLLVEADVVRGRTLTSYPSVRTDIRNAGGTVVDKEVVIDGGLITSRNPDDLPAFCEALVREFAASQT</sequence>
<proteinExistence type="inferred from homology"/>
<evidence type="ECO:0000256" key="1">
    <source>
        <dbReference type="ARBA" id="ARBA00008542"/>
    </source>
</evidence>
<dbReference type="NCBIfam" id="TIGR01382">
    <property type="entry name" value="PfpI"/>
    <property type="match status" value="1"/>
</dbReference>
<evidence type="ECO:0000259" key="3">
    <source>
        <dbReference type="Pfam" id="PF01965"/>
    </source>
</evidence>
<feature type="compositionally biased region" description="Polar residues" evidence="2">
    <location>
        <begin position="66"/>
        <end position="75"/>
    </location>
</feature>